<keyword evidence="5" id="KW-1185">Reference proteome</keyword>
<gene>
    <name evidence="4" type="ORF">AB0C36_03465</name>
</gene>
<feature type="chain" id="PRO_5047065426" evidence="3">
    <location>
        <begin position="45"/>
        <end position="299"/>
    </location>
</feature>
<reference evidence="4 5" key="1">
    <citation type="submission" date="2024-06" db="EMBL/GenBank/DDBJ databases">
        <title>The Natural Products Discovery Center: Release of the First 8490 Sequenced Strains for Exploring Actinobacteria Biosynthetic Diversity.</title>
        <authorList>
            <person name="Kalkreuter E."/>
            <person name="Kautsar S.A."/>
            <person name="Yang D."/>
            <person name="Bader C.D."/>
            <person name="Teijaro C.N."/>
            <person name="Fluegel L."/>
            <person name="Davis C.M."/>
            <person name="Simpson J.R."/>
            <person name="Lauterbach L."/>
            <person name="Steele A.D."/>
            <person name="Gui C."/>
            <person name="Meng S."/>
            <person name="Li G."/>
            <person name="Viehrig K."/>
            <person name="Ye F."/>
            <person name="Su P."/>
            <person name="Kiefer A.F."/>
            <person name="Nichols A."/>
            <person name="Cepeda A.J."/>
            <person name="Yan W."/>
            <person name="Fan B."/>
            <person name="Jiang Y."/>
            <person name="Adhikari A."/>
            <person name="Zheng C.-J."/>
            <person name="Schuster L."/>
            <person name="Cowan T.M."/>
            <person name="Smanski M.J."/>
            <person name="Chevrette M.G."/>
            <person name="De Carvalho L.P.S."/>
            <person name="Shen B."/>
        </authorList>
    </citation>
    <scope>NUCLEOTIDE SEQUENCE [LARGE SCALE GENOMIC DNA]</scope>
    <source>
        <strain evidence="4 5">NPDC048946</strain>
    </source>
</reference>
<feature type="transmembrane region" description="Helical" evidence="2">
    <location>
        <begin position="270"/>
        <end position="291"/>
    </location>
</feature>
<evidence type="ECO:0000313" key="4">
    <source>
        <dbReference type="EMBL" id="MEU8132545.1"/>
    </source>
</evidence>
<name>A0ABV3D9Y3_9ACTN</name>
<feature type="signal peptide" evidence="3">
    <location>
        <begin position="1"/>
        <end position="44"/>
    </location>
</feature>
<feature type="region of interest" description="Disordered" evidence="1">
    <location>
        <begin position="42"/>
        <end position="72"/>
    </location>
</feature>
<feature type="compositionally biased region" description="Polar residues" evidence="1">
    <location>
        <begin position="1"/>
        <end position="12"/>
    </location>
</feature>
<keyword evidence="2" id="KW-1133">Transmembrane helix</keyword>
<dbReference type="RefSeq" id="WP_358348529.1">
    <property type="nucleotide sequence ID" value="NZ_JBEZFP010000005.1"/>
</dbReference>
<evidence type="ECO:0000256" key="1">
    <source>
        <dbReference type="SAM" id="MobiDB-lite"/>
    </source>
</evidence>
<dbReference type="Proteomes" id="UP001551482">
    <property type="component" value="Unassembled WGS sequence"/>
</dbReference>
<sequence length="299" mass="31163">MRTPTGNPTSADGRTRPGTPRRTRALGLASLAAAFALVGGPAVAATDSPTPGGSGGSGSKPGNSTSATNVLPGTSFLTAGKMEAETSTTTSGAVGEYMYWSFPALAEQDVSAKVTLTLPNGLSAPTTWRVDVFDGIRRHQPCATGRPQLSALPSDTELRIDCGPRTIRPWAEAWSADPLPGTYYVRVSALEFNEKDVGRKIGVKLELTAKGGGDSGPDAGQDDALKAPLVPVTQAGRPLQPGQVAETRKVTLAGFDDGDDAWLSGTTGRWVWTSAGGVVAMLLGVGGFLFARHPRRWFR</sequence>
<evidence type="ECO:0000256" key="2">
    <source>
        <dbReference type="SAM" id="Phobius"/>
    </source>
</evidence>
<keyword evidence="2" id="KW-0812">Transmembrane</keyword>
<proteinExistence type="predicted"/>
<feature type="region of interest" description="Disordered" evidence="1">
    <location>
        <begin position="1"/>
        <end position="23"/>
    </location>
</feature>
<evidence type="ECO:0000313" key="5">
    <source>
        <dbReference type="Proteomes" id="UP001551482"/>
    </source>
</evidence>
<comment type="caution">
    <text evidence="4">The sequence shown here is derived from an EMBL/GenBank/DDBJ whole genome shotgun (WGS) entry which is preliminary data.</text>
</comment>
<evidence type="ECO:0000256" key="3">
    <source>
        <dbReference type="SAM" id="SignalP"/>
    </source>
</evidence>
<dbReference type="EMBL" id="JBEZFP010000005">
    <property type="protein sequence ID" value="MEU8132545.1"/>
    <property type="molecule type" value="Genomic_DNA"/>
</dbReference>
<keyword evidence="3" id="KW-0732">Signal</keyword>
<accession>A0ABV3D9Y3</accession>
<keyword evidence="2" id="KW-0472">Membrane</keyword>
<organism evidence="4 5">
    <name type="scientific">Streptodolium elevatio</name>
    <dbReference type="NCBI Taxonomy" id="3157996"/>
    <lineage>
        <taxon>Bacteria</taxon>
        <taxon>Bacillati</taxon>
        <taxon>Actinomycetota</taxon>
        <taxon>Actinomycetes</taxon>
        <taxon>Kitasatosporales</taxon>
        <taxon>Streptomycetaceae</taxon>
        <taxon>Streptodolium</taxon>
    </lineage>
</organism>
<protein>
    <submittedName>
        <fullName evidence="4">Peptidase</fullName>
    </submittedName>
</protein>